<dbReference type="Gene3D" id="3.90.1200.10">
    <property type="match status" value="1"/>
</dbReference>
<keyword evidence="2" id="KW-0418">Kinase</keyword>
<protein>
    <submittedName>
        <fullName evidence="2">Kinase-like domain-containing protein</fullName>
    </submittedName>
</protein>
<dbReference type="Pfam" id="PF01636">
    <property type="entry name" value="APH"/>
    <property type="match status" value="1"/>
</dbReference>
<dbReference type="PANTHER" id="PTHR21310:SF55">
    <property type="entry name" value="AMINOGLYCOSIDE PHOSPHOTRANSFERASE DOMAIN-CONTAINING PROTEIN"/>
    <property type="match status" value="1"/>
</dbReference>
<evidence type="ECO:0000259" key="1">
    <source>
        <dbReference type="Pfam" id="PF01636"/>
    </source>
</evidence>
<keyword evidence="3" id="KW-1185">Reference proteome</keyword>
<dbReference type="Proteomes" id="UP000813461">
    <property type="component" value="Unassembled WGS sequence"/>
</dbReference>
<dbReference type="AlphaFoldDB" id="A0A8K0QWB0"/>
<proteinExistence type="predicted"/>
<reference evidence="2" key="1">
    <citation type="journal article" date="2021" name="Nat. Commun.">
        <title>Genetic determinants of endophytism in the Arabidopsis root mycobiome.</title>
        <authorList>
            <person name="Mesny F."/>
            <person name="Miyauchi S."/>
            <person name="Thiergart T."/>
            <person name="Pickel B."/>
            <person name="Atanasova L."/>
            <person name="Karlsson M."/>
            <person name="Huettel B."/>
            <person name="Barry K.W."/>
            <person name="Haridas S."/>
            <person name="Chen C."/>
            <person name="Bauer D."/>
            <person name="Andreopoulos W."/>
            <person name="Pangilinan J."/>
            <person name="LaButti K."/>
            <person name="Riley R."/>
            <person name="Lipzen A."/>
            <person name="Clum A."/>
            <person name="Drula E."/>
            <person name="Henrissat B."/>
            <person name="Kohler A."/>
            <person name="Grigoriev I.V."/>
            <person name="Martin F.M."/>
            <person name="Hacquard S."/>
        </authorList>
    </citation>
    <scope>NUCLEOTIDE SEQUENCE</scope>
    <source>
        <strain evidence="2">MPI-SDFR-AT-0120</strain>
    </source>
</reference>
<evidence type="ECO:0000313" key="2">
    <source>
        <dbReference type="EMBL" id="KAH7073347.1"/>
    </source>
</evidence>
<dbReference type="InterPro" id="IPR002575">
    <property type="entry name" value="Aminoglycoside_PTrfase"/>
</dbReference>
<dbReference type="PANTHER" id="PTHR21310">
    <property type="entry name" value="AMINOGLYCOSIDE PHOSPHOTRANSFERASE-RELATED-RELATED"/>
    <property type="match status" value="1"/>
</dbReference>
<organism evidence="2 3">
    <name type="scientific">Paraphoma chrysanthemicola</name>
    <dbReference type="NCBI Taxonomy" id="798071"/>
    <lineage>
        <taxon>Eukaryota</taxon>
        <taxon>Fungi</taxon>
        <taxon>Dikarya</taxon>
        <taxon>Ascomycota</taxon>
        <taxon>Pezizomycotina</taxon>
        <taxon>Dothideomycetes</taxon>
        <taxon>Pleosporomycetidae</taxon>
        <taxon>Pleosporales</taxon>
        <taxon>Pleosporineae</taxon>
        <taxon>Phaeosphaeriaceae</taxon>
        <taxon>Paraphoma</taxon>
    </lineage>
</organism>
<accession>A0A8K0QWB0</accession>
<gene>
    <name evidence="2" type="ORF">FB567DRAFT_537696</name>
</gene>
<dbReference type="GO" id="GO:0016301">
    <property type="term" value="F:kinase activity"/>
    <property type="evidence" value="ECO:0007669"/>
    <property type="project" value="UniProtKB-KW"/>
</dbReference>
<keyword evidence="2" id="KW-0808">Transferase</keyword>
<comment type="caution">
    <text evidence="2">The sequence shown here is derived from an EMBL/GenBank/DDBJ whole genome shotgun (WGS) entry which is preliminary data.</text>
</comment>
<sequence>MSTEYSQPINATIPRRFLILLAVKIIKRLRKPHGPVFSLSKQLCVKCGYLVSLSEVSTLQFVANNTSIPVPRIHCAFRWHGRTNIVMDRLNGQMVGSRWVYRSPESRAKILHQLAAMVEQLRRIAAPEGTGVCNIDGGPLNDPRLPSTTNEVGPFRTIDNFHRYLRNGVEAHPEHLPEIQQMIALQDACCSELVFTHGDLSSLNILVCGDEVVGIVDWETAGWYPSYWEYMSAWNVNSQNLFWRDEVDKFVTPMSRELEMEKIRLRYFGDV</sequence>
<evidence type="ECO:0000313" key="3">
    <source>
        <dbReference type="Proteomes" id="UP000813461"/>
    </source>
</evidence>
<dbReference type="OrthoDB" id="8300194at2759"/>
<dbReference type="EMBL" id="JAGMVJ010000022">
    <property type="protein sequence ID" value="KAH7073347.1"/>
    <property type="molecule type" value="Genomic_DNA"/>
</dbReference>
<dbReference type="CDD" id="cd05120">
    <property type="entry name" value="APH_ChoK_like"/>
    <property type="match status" value="1"/>
</dbReference>
<feature type="domain" description="Aminoglycoside phosphotransferase" evidence="1">
    <location>
        <begin position="55"/>
        <end position="237"/>
    </location>
</feature>
<dbReference type="InterPro" id="IPR051678">
    <property type="entry name" value="AGP_Transferase"/>
</dbReference>
<dbReference type="InterPro" id="IPR011009">
    <property type="entry name" value="Kinase-like_dom_sf"/>
</dbReference>
<dbReference type="SUPFAM" id="SSF56112">
    <property type="entry name" value="Protein kinase-like (PK-like)"/>
    <property type="match status" value="1"/>
</dbReference>
<name>A0A8K0QWB0_9PLEO</name>